<feature type="compositionally biased region" description="Polar residues" evidence="8">
    <location>
        <begin position="272"/>
        <end position="290"/>
    </location>
</feature>
<evidence type="ECO:0000256" key="7">
    <source>
        <dbReference type="ARBA" id="ARBA00023239"/>
    </source>
</evidence>
<evidence type="ECO:0008006" key="11">
    <source>
        <dbReference type="Google" id="ProtNLM"/>
    </source>
</evidence>
<keyword evidence="7" id="KW-0456">Lyase</keyword>
<evidence type="ECO:0000313" key="10">
    <source>
        <dbReference type="Proteomes" id="UP000594263"/>
    </source>
</evidence>
<dbReference type="GO" id="GO:0106300">
    <property type="term" value="P:protein-DNA covalent cross-linking repair"/>
    <property type="evidence" value="ECO:0007669"/>
    <property type="project" value="InterPro"/>
</dbReference>
<proteinExistence type="inferred from homology"/>
<accession>A0A7N0UF09</accession>
<evidence type="ECO:0000256" key="3">
    <source>
        <dbReference type="ARBA" id="ARBA00022763"/>
    </source>
</evidence>
<sequence>MCGRTSCTLRADDIPRACHLANHHPTLQLDRYRPSYNVSPGSYLPVVRIAADDAPLVHCMKWGLIPSFTNKSDKPDHYRMFNARAETLHEKPSFSRILRKNRCLVVVDGFYEWWKGSSRKQPYYIHFKDDRPLVLAALFDTWRNAEGEIFQTFTIVTTSSSPALQWLHDRMPVILGNKASTHAWLNESSNCNLDMLLKPYEERDLVWYPVTPAMGKPSFDGPECIKEVPLKAETKQISSFFTKKPAKSQIENIKDGKSSSDCANIDTISSVKEESTIGSRSPDDSASLSWPNMKKETEETDNKVKCELYATGGDDSAIVPPVVQQEECISSVKRGRTDVSATSKMTLEKFDEIYAIPGKKRGKVMKSSNKQPTLMCYFRKSQD</sequence>
<keyword evidence="4" id="KW-0378">Hydrolase</keyword>
<keyword evidence="2" id="KW-0645">Protease</keyword>
<dbReference type="Gene3D" id="3.90.1680.10">
    <property type="entry name" value="SOS response associated peptidase-like"/>
    <property type="match status" value="1"/>
</dbReference>
<dbReference type="GO" id="GO:0008233">
    <property type="term" value="F:peptidase activity"/>
    <property type="evidence" value="ECO:0007669"/>
    <property type="project" value="UniProtKB-KW"/>
</dbReference>
<keyword evidence="3" id="KW-0227">DNA damage</keyword>
<evidence type="ECO:0000256" key="6">
    <source>
        <dbReference type="ARBA" id="ARBA00023125"/>
    </source>
</evidence>
<keyword evidence="10" id="KW-1185">Reference proteome</keyword>
<feature type="region of interest" description="Disordered" evidence="8">
    <location>
        <begin position="272"/>
        <end position="298"/>
    </location>
</feature>
<dbReference type="InterPro" id="IPR036590">
    <property type="entry name" value="SRAP-like"/>
</dbReference>
<keyword evidence="5" id="KW-0190">Covalent protein-DNA linkage</keyword>
<dbReference type="GO" id="GO:0003697">
    <property type="term" value="F:single-stranded DNA binding"/>
    <property type="evidence" value="ECO:0007669"/>
    <property type="project" value="InterPro"/>
</dbReference>
<name>A0A7N0UF09_KALFE</name>
<dbReference type="Gramene" id="Kaladp0065s0030.1.v1.1">
    <property type="protein sequence ID" value="Kaladp0065s0030.1.v1.1"/>
    <property type="gene ID" value="Kaladp0065s0030.v1.1"/>
</dbReference>
<evidence type="ECO:0000256" key="4">
    <source>
        <dbReference type="ARBA" id="ARBA00022801"/>
    </source>
</evidence>
<dbReference type="InterPro" id="IPR003738">
    <property type="entry name" value="SRAP"/>
</dbReference>
<dbReference type="EnsemblPlants" id="Kaladp0065s0030.1.v1.1">
    <property type="protein sequence ID" value="Kaladp0065s0030.1.v1.1"/>
    <property type="gene ID" value="Kaladp0065s0030.v1.1"/>
</dbReference>
<dbReference type="GO" id="GO:0006508">
    <property type="term" value="P:proteolysis"/>
    <property type="evidence" value="ECO:0007669"/>
    <property type="project" value="UniProtKB-KW"/>
</dbReference>
<dbReference type="AlphaFoldDB" id="A0A7N0UF09"/>
<dbReference type="Proteomes" id="UP000594263">
    <property type="component" value="Unplaced"/>
</dbReference>
<organism evidence="9 10">
    <name type="scientific">Kalanchoe fedtschenkoi</name>
    <name type="common">Lavender scallops</name>
    <name type="synonym">South American air plant</name>
    <dbReference type="NCBI Taxonomy" id="63787"/>
    <lineage>
        <taxon>Eukaryota</taxon>
        <taxon>Viridiplantae</taxon>
        <taxon>Streptophyta</taxon>
        <taxon>Embryophyta</taxon>
        <taxon>Tracheophyta</taxon>
        <taxon>Spermatophyta</taxon>
        <taxon>Magnoliopsida</taxon>
        <taxon>eudicotyledons</taxon>
        <taxon>Gunneridae</taxon>
        <taxon>Pentapetalae</taxon>
        <taxon>Saxifragales</taxon>
        <taxon>Crassulaceae</taxon>
        <taxon>Kalanchoe</taxon>
    </lineage>
</organism>
<evidence type="ECO:0000256" key="1">
    <source>
        <dbReference type="ARBA" id="ARBA00008136"/>
    </source>
</evidence>
<dbReference type="OMA" id="SYNKGPQ"/>
<dbReference type="SUPFAM" id="SSF143081">
    <property type="entry name" value="BB1717-like"/>
    <property type="match status" value="1"/>
</dbReference>
<dbReference type="PANTHER" id="PTHR13604:SF0">
    <property type="entry name" value="ABASIC SITE PROCESSING PROTEIN HMCES"/>
    <property type="match status" value="1"/>
</dbReference>
<dbReference type="Pfam" id="PF02586">
    <property type="entry name" value="SRAP"/>
    <property type="match status" value="1"/>
</dbReference>
<comment type="similarity">
    <text evidence="1">Belongs to the SOS response-associated peptidase family.</text>
</comment>
<dbReference type="PANTHER" id="PTHR13604">
    <property type="entry name" value="DC12-RELATED"/>
    <property type="match status" value="1"/>
</dbReference>
<reference evidence="9" key="1">
    <citation type="submission" date="2021-01" db="UniProtKB">
        <authorList>
            <consortium name="EnsemblPlants"/>
        </authorList>
    </citation>
    <scope>IDENTIFICATION</scope>
</reference>
<keyword evidence="6" id="KW-0238">DNA-binding</keyword>
<protein>
    <recommendedName>
        <fullName evidence="11">Embryonic stem cell-specific 5-hydroxymethylcytosine-binding protein</fullName>
    </recommendedName>
</protein>
<evidence type="ECO:0000256" key="2">
    <source>
        <dbReference type="ARBA" id="ARBA00022670"/>
    </source>
</evidence>
<evidence type="ECO:0000256" key="8">
    <source>
        <dbReference type="SAM" id="MobiDB-lite"/>
    </source>
</evidence>
<evidence type="ECO:0000256" key="5">
    <source>
        <dbReference type="ARBA" id="ARBA00023124"/>
    </source>
</evidence>
<evidence type="ECO:0000313" key="9">
    <source>
        <dbReference type="EnsemblPlants" id="Kaladp0065s0030.1.v1.1"/>
    </source>
</evidence>
<dbReference type="GO" id="GO:0016829">
    <property type="term" value="F:lyase activity"/>
    <property type="evidence" value="ECO:0007669"/>
    <property type="project" value="UniProtKB-KW"/>
</dbReference>